<feature type="compositionally biased region" description="Gly residues" evidence="1">
    <location>
        <begin position="59"/>
        <end position="70"/>
    </location>
</feature>
<dbReference type="Proteomes" id="UP000715441">
    <property type="component" value="Unassembled WGS sequence"/>
</dbReference>
<evidence type="ECO:0000313" key="3">
    <source>
        <dbReference type="Proteomes" id="UP000715441"/>
    </source>
</evidence>
<organism evidence="2 3">
    <name type="scientific">Amycolatopsis acididurans</name>
    <dbReference type="NCBI Taxonomy" id="2724524"/>
    <lineage>
        <taxon>Bacteria</taxon>
        <taxon>Bacillati</taxon>
        <taxon>Actinomycetota</taxon>
        <taxon>Actinomycetes</taxon>
        <taxon>Pseudonocardiales</taxon>
        <taxon>Pseudonocardiaceae</taxon>
        <taxon>Amycolatopsis</taxon>
    </lineage>
</organism>
<proteinExistence type="predicted"/>
<sequence>MTIACAGGQPTGFASPQFDVTDGPYQEEQDGRYWDYLVQLHEGVSFADNIQATWECPKAGGGSAPGGGAIAPGAGSSDTGAWQAGNGGKAQVAFAPKAGVETGFGGTARF</sequence>
<name>A0ABX1JFV7_9PSEU</name>
<feature type="region of interest" description="Disordered" evidence="1">
    <location>
        <begin position="1"/>
        <end position="26"/>
    </location>
</feature>
<accession>A0ABX1JFV7</accession>
<gene>
    <name evidence="2" type="ORF">HFP15_37840</name>
</gene>
<comment type="caution">
    <text evidence="2">The sequence shown here is derived from an EMBL/GenBank/DDBJ whole genome shotgun (WGS) entry which is preliminary data.</text>
</comment>
<dbReference type="EMBL" id="JAAXLS010000061">
    <property type="protein sequence ID" value="NKQ58623.1"/>
    <property type="molecule type" value="Genomic_DNA"/>
</dbReference>
<reference evidence="2 3" key="1">
    <citation type="submission" date="2020-04" db="EMBL/GenBank/DDBJ databases">
        <title>Novel species.</title>
        <authorList>
            <person name="Teo W.F.A."/>
            <person name="Lipun K."/>
            <person name="Srisuk N."/>
            <person name="Duangmal K."/>
        </authorList>
    </citation>
    <scope>NUCLEOTIDE SEQUENCE [LARGE SCALE GENOMIC DNA]</scope>
    <source>
        <strain evidence="2 3">K13G38</strain>
    </source>
</reference>
<keyword evidence="3" id="KW-1185">Reference proteome</keyword>
<protein>
    <submittedName>
        <fullName evidence="2">Uncharacterized protein</fullName>
    </submittedName>
</protein>
<evidence type="ECO:0000256" key="1">
    <source>
        <dbReference type="SAM" id="MobiDB-lite"/>
    </source>
</evidence>
<feature type="region of interest" description="Disordered" evidence="1">
    <location>
        <begin position="58"/>
        <end position="84"/>
    </location>
</feature>
<evidence type="ECO:0000313" key="2">
    <source>
        <dbReference type="EMBL" id="NKQ58623.1"/>
    </source>
</evidence>
<dbReference type="RefSeq" id="WP_168522637.1">
    <property type="nucleotide sequence ID" value="NZ_JAAXLS010000061.1"/>
</dbReference>